<evidence type="ECO:0000256" key="4">
    <source>
        <dbReference type="ARBA" id="ARBA00011233"/>
    </source>
</evidence>
<gene>
    <name evidence="9" type="ORF">AW736_06210</name>
</gene>
<protein>
    <recommendedName>
        <fullName evidence="5">2-dehydro-3-deoxy-phosphogluconate aldolase</fullName>
        <ecNumber evidence="5">4.1.2.14</ecNumber>
    </recommendedName>
</protein>
<dbReference type="CDD" id="cd00452">
    <property type="entry name" value="KDPG_aldolase"/>
    <property type="match status" value="1"/>
</dbReference>
<evidence type="ECO:0000256" key="1">
    <source>
        <dbReference type="ARBA" id="ARBA00000654"/>
    </source>
</evidence>
<comment type="similarity">
    <text evidence="3">Belongs to the KHG/KDPG aldolase family.</text>
</comment>
<dbReference type="NCBIfam" id="TIGR01182">
    <property type="entry name" value="eda"/>
    <property type="match status" value="1"/>
</dbReference>
<dbReference type="EMBL" id="LRRQ01000048">
    <property type="protein sequence ID" value="OAM90777.1"/>
    <property type="molecule type" value="Genomic_DNA"/>
</dbReference>
<accession>A0A178IN85</accession>
<reference evidence="9 10" key="1">
    <citation type="submission" date="2016-01" db="EMBL/GenBank/DDBJ databases">
        <title>High potential of lignocellulose degradation of a new Verrucomicrobia species.</title>
        <authorList>
            <person name="Wang Y."/>
            <person name="Shi Y."/>
            <person name="Qiu Z."/>
            <person name="Liu S."/>
            <person name="Yang H."/>
        </authorList>
    </citation>
    <scope>NUCLEOTIDE SEQUENCE [LARGE SCALE GENOMIC DNA]</scope>
    <source>
        <strain evidence="9 10">TSB47</strain>
    </source>
</reference>
<dbReference type="InterPro" id="IPR031338">
    <property type="entry name" value="KDPG/KHG_AS_2"/>
</dbReference>
<dbReference type="PROSITE" id="PS00160">
    <property type="entry name" value="ALDOLASE_KDPG_KHG_2"/>
    <property type="match status" value="1"/>
</dbReference>
<organism evidence="9 10">
    <name type="scientific">Termitidicoccus mucosus</name>
    <dbReference type="NCBI Taxonomy" id="1184151"/>
    <lineage>
        <taxon>Bacteria</taxon>
        <taxon>Pseudomonadati</taxon>
        <taxon>Verrucomicrobiota</taxon>
        <taxon>Opitutia</taxon>
        <taxon>Opitutales</taxon>
        <taxon>Opitutaceae</taxon>
        <taxon>Termitidicoccus</taxon>
    </lineage>
</organism>
<evidence type="ECO:0000313" key="9">
    <source>
        <dbReference type="EMBL" id="OAM90777.1"/>
    </source>
</evidence>
<evidence type="ECO:0000256" key="3">
    <source>
        <dbReference type="ARBA" id="ARBA00006906"/>
    </source>
</evidence>
<dbReference type="Gene3D" id="3.20.20.70">
    <property type="entry name" value="Aldolase class I"/>
    <property type="match status" value="1"/>
</dbReference>
<dbReference type="STRING" id="1184151.AW736_06210"/>
<comment type="caution">
    <text evidence="9">The sequence shown here is derived from an EMBL/GenBank/DDBJ whole genome shotgun (WGS) entry which is preliminary data.</text>
</comment>
<evidence type="ECO:0000313" key="10">
    <source>
        <dbReference type="Proteomes" id="UP000078486"/>
    </source>
</evidence>
<evidence type="ECO:0000256" key="8">
    <source>
        <dbReference type="ARBA" id="ARBA00023277"/>
    </source>
</evidence>
<keyword evidence="7" id="KW-0704">Schiff base</keyword>
<dbReference type="OrthoDB" id="9802667at2"/>
<sequence>MNPTAMTFPPGLEQGIHAAGVIAVLVIDDPADAVPLAGALAAGGINAIELTLRTPSALESLAAIKKHAPQMLVGAGTVLTPAQIMQARAAGADFAVAPGCNPRVLAAAAEAGLPFAPGIATPSDIEAALEFGCRLLKFFPAEPSGGLAYLKNMAAPYAHLGLRYIPLGGVTAATAAAWLADPLIAALGGSWLAPRVLIQARDWSAVTQRAAEVAAIVRAARNRSA</sequence>
<comment type="pathway">
    <text evidence="2">Carbohydrate acid metabolism; 2-dehydro-3-deoxy-D-gluconate degradation; D-glyceraldehyde 3-phosphate and pyruvate from 2-dehydro-3-deoxy-D-gluconate: step 2/2.</text>
</comment>
<dbReference type="EC" id="4.1.2.14" evidence="5"/>
<evidence type="ECO:0000256" key="2">
    <source>
        <dbReference type="ARBA" id="ARBA00004736"/>
    </source>
</evidence>
<evidence type="ECO:0000256" key="7">
    <source>
        <dbReference type="ARBA" id="ARBA00023270"/>
    </source>
</evidence>
<dbReference type="PANTHER" id="PTHR30246:SF1">
    <property type="entry name" value="2-DEHYDRO-3-DEOXY-6-PHOSPHOGALACTONATE ALDOLASE-RELATED"/>
    <property type="match status" value="1"/>
</dbReference>
<dbReference type="Proteomes" id="UP000078486">
    <property type="component" value="Unassembled WGS sequence"/>
</dbReference>
<dbReference type="GO" id="GO:0008675">
    <property type="term" value="F:2-dehydro-3-deoxy-phosphogluconate aldolase activity"/>
    <property type="evidence" value="ECO:0007669"/>
    <property type="project" value="UniProtKB-EC"/>
</dbReference>
<dbReference type="RefSeq" id="WP_068769332.1">
    <property type="nucleotide sequence ID" value="NZ_CP109796.1"/>
</dbReference>
<comment type="subunit">
    <text evidence="4">Homotrimer.</text>
</comment>
<dbReference type="Pfam" id="PF01081">
    <property type="entry name" value="Aldolase"/>
    <property type="match status" value="1"/>
</dbReference>
<dbReference type="InterPro" id="IPR000887">
    <property type="entry name" value="Aldlse_KDPG_KHG"/>
</dbReference>
<dbReference type="PROSITE" id="PS00159">
    <property type="entry name" value="ALDOLASE_KDPG_KHG_1"/>
    <property type="match status" value="1"/>
</dbReference>
<dbReference type="AlphaFoldDB" id="A0A178IN85"/>
<dbReference type="SUPFAM" id="SSF51569">
    <property type="entry name" value="Aldolase"/>
    <property type="match status" value="1"/>
</dbReference>
<name>A0A178IN85_9BACT</name>
<keyword evidence="10" id="KW-1185">Reference proteome</keyword>
<dbReference type="InterPro" id="IPR013785">
    <property type="entry name" value="Aldolase_TIM"/>
</dbReference>
<keyword evidence="6" id="KW-0456">Lyase</keyword>
<comment type="catalytic activity">
    <reaction evidence="1">
        <text>2-dehydro-3-deoxy-6-phospho-D-gluconate = D-glyceraldehyde 3-phosphate + pyruvate</text>
        <dbReference type="Rhea" id="RHEA:17089"/>
        <dbReference type="ChEBI" id="CHEBI:15361"/>
        <dbReference type="ChEBI" id="CHEBI:57569"/>
        <dbReference type="ChEBI" id="CHEBI:59776"/>
        <dbReference type="EC" id="4.1.2.14"/>
    </reaction>
</comment>
<dbReference type="InterPro" id="IPR031337">
    <property type="entry name" value="KDPG/KHG_AS_1"/>
</dbReference>
<evidence type="ECO:0000256" key="5">
    <source>
        <dbReference type="ARBA" id="ARBA00013063"/>
    </source>
</evidence>
<evidence type="ECO:0000256" key="6">
    <source>
        <dbReference type="ARBA" id="ARBA00023239"/>
    </source>
</evidence>
<proteinExistence type="inferred from homology"/>
<dbReference type="PANTHER" id="PTHR30246">
    <property type="entry name" value="2-KETO-3-DEOXY-6-PHOSPHOGLUCONATE ALDOLASE"/>
    <property type="match status" value="1"/>
</dbReference>
<keyword evidence="8" id="KW-0119">Carbohydrate metabolism</keyword>